<dbReference type="InterPro" id="IPR020904">
    <property type="entry name" value="Sc_DH/Rdtase_CS"/>
</dbReference>
<dbReference type="SUPFAM" id="SSF51735">
    <property type="entry name" value="NAD(P)-binding Rossmann-fold domains"/>
    <property type="match status" value="1"/>
</dbReference>
<dbReference type="Pfam" id="PF00106">
    <property type="entry name" value="adh_short"/>
    <property type="match status" value="1"/>
</dbReference>
<organism evidence="10">
    <name type="scientific">Granulicella tundricola (strain ATCC BAA-1859 / DSM 23138 / MP5ACTX9)</name>
    <dbReference type="NCBI Taxonomy" id="1198114"/>
    <lineage>
        <taxon>Bacteria</taxon>
        <taxon>Pseudomonadati</taxon>
        <taxon>Acidobacteriota</taxon>
        <taxon>Terriglobia</taxon>
        <taxon>Terriglobales</taxon>
        <taxon>Acidobacteriaceae</taxon>
        <taxon>Granulicella</taxon>
    </lineage>
</organism>
<dbReference type="InterPro" id="IPR002347">
    <property type="entry name" value="SDR_fam"/>
</dbReference>
<gene>
    <name evidence="9" type="ordered locus">AciX9_1757</name>
</gene>
<dbReference type="OrthoDB" id="9808814at2"/>
<name>E8WYW9_GRATM</name>
<keyword evidence="2" id="KW-0444">Lipid biosynthesis</keyword>
<dbReference type="GO" id="GO:0016491">
    <property type="term" value="F:oxidoreductase activity"/>
    <property type="evidence" value="ECO:0007669"/>
    <property type="project" value="UniProtKB-KW"/>
</dbReference>
<dbReference type="STRING" id="1198114.AciX9_1757"/>
<evidence type="ECO:0000256" key="2">
    <source>
        <dbReference type="ARBA" id="ARBA00022516"/>
    </source>
</evidence>
<keyword evidence="5" id="KW-0560">Oxidoreductase</keyword>
<comment type="pathway">
    <text evidence="1">Lipid metabolism; fatty acid biosynthesis.</text>
</comment>
<dbReference type="PRINTS" id="PR00080">
    <property type="entry name" value="SDRFAMILY"/>
</dbReference>
<dbReference type="RefSeq" id="WP_013580124.1">
    <property type="nucleotide sequence ID" value="NC_015064.1"/>
</dbReference>
<dbReference type="PANTHER" id="PTHR43086">
    <property type="entry name" value="VERY-LONG-CHAIN 3-OXOOACYL-COA REDUCTASE"/>
    <property type="match status" value="1"/>
</dbReference>
<dbReference type="GO" id="GO:0030497">
    <property type="term" value="P:fatty acid elongation"/>
    <property type="evidence" value="ECO:0007669"/>
    <property type="project" value="TreeGrafter"/>
</dbReference>
<dbReference type="PANTHER" id="PTHR43086:SF2">
    <property type="entry name" value="HYDROXYSTEROID DEHYDROGENASE-LIKE PROTEIN 1"/>
    <property type="match status" value="1"/>
</dbReference>
<dbReference type="AlphaFoldDB" id="E8WYW9"/>
<evidence type="ECO:0000256" key="5">
    <source>
        <dbReference type="ARBA" id="ARBA00023002"/>
    </source>
</evidence>
<evidence type="ECO:0000313" key="9">
    <source>
        <dbReference type="EMBL" id="ADW68805.1"/>
    </source>
</evidence>
<dbReference type="PaxDb" id="1198114-AciX9_1757"/>
<dbReference type="PIRSF" id="PIRSF000126">
    <property type="entry name" value="11-beta-HSD1"/>
    <property type="match status" value="1"/>
</dbReference>
<evidence type="ECO:0000313" key="10">
    <source>
        <dbReference type="Proteomes" id="UP000000343"/>
    </source>
</evidence>
<evidence type="ECO:0000256" key="8">
    <source>
        <dbReference type="RuleBase" id="RU000363"/>
    </source>
</evidence>
<dbReference type="EMBL" id="CP002480">
    <property type="protein sequence ID" value="ADW68805.1"/>
    <property type="molecule type" value="Genomic_DNA"/>
</dbReference>
<evidence type="ECO:0000256" key="6">
    <source>
        <dbReference type="ARBA" id="ARBA00023098"/>
    </source>
</evidence>
<keyword evidence="3" id="KW-0276">Fatty acid metabolism</keyword>
<dbReference type="KEGG" id="acm:AciX9_1757"/>
<evidence type="ECO:0000256" key="7">
    <source>
        <dbReference type="ARBA" id="ARBA00023160"/>
    </source>
</evidence>
<dbReference type="InterPro" id="IPR036291">
    <property type="entry name" value="NAD(P)-bd_dom_sf"/>
</dbReference>
<dbReference type="Gene3D" id="3.40.50.720">
    <property type="entry name" value="NAD(P)-binding Rossmann-like Domain"/>
    <property type="match status" value="1"/>
</dbReference>
<reference evidence="10" key="1">
    <citation type="submission" date="2011-01" db="EMBL/GenBank/DDBJ databases">
        <title>Complete sequence of chromosome of Acidobacterium sp. MP5ACTX9.</title>
        <authorList>
            <consortium name="US DOE Joint Genome Institute"/>
            <person name="Lucas S."/>
            <person name="Copeland A."/>
            <person name="Lapidus A."/>
            <person name="Cheng J.-F."/>
            <person name="Goodwin L."/>
            <person name="Pitluck S."/>
            <person name="Teshima H."/>
            <person name="Detter J.C."/>
            <person name="Han C."/>
            <person name="Tapia R."/>
            <person name="Land M."/>
            <person name="Hauser L."/>
            <person name="Kyrpides N."/>
            <person name="Ivanova N."/>
            <person name="Ovchinnikova G."/>
            <person name="Pagani I."/>
            <person name="Rawat S.R."/>
            <person name="Mannisto M."/>
            <person name="Haggblom M.M."/>
            <person name="Woyke T."/>
        </authorList>
    </citation>
    <scope>NUCLEOTIDE SEQUENCE [LARGE SCALE GENOMIC DNA]</scope>
    <source>
        <strain evidence="10">MP5ACTX9</strain>
    </source>
</reference>
<keyword evidence="4" id="KW-0521">NADP</keyword>
<evidence type="ECO:0000256" key="3">
    <source>
        <dbReference type="ARBA" id="ARBA00022832"/>
    </source>
</evidence>
<evidence type="ECO:0000256" key="1">
    <source>
        <dbReference type="ARBA" id="ARBA00005194"/>
    </source>
</evidence>
<dbReference type="eggNOG" id="COG0300">
    <property type="taxonomic scope" value="Bacteria"/>
</dbReference>
<accession>E8WYW9</accession>
<proteinExistence type="inferred from homology"/>
<dbReference type="PROSITE" id="PS00061">
    <property type="entry name" value="ADH_SHORT"/>
    <property type="match status" value="1"/>
</dbReference>
<comment type="similarity">
    <text evidence="8">Belongs to the short-chain dehydrogenases/reductases (SDR) family.</text>
</comment>
<keyword evidence="10" id="KW-1185">Reference proteome</keyword>
<dbReference type="Proteomes" id="UP000000343">
    <property type="component" value="Chromosome"/>
</dbReference>
<evidence type="ECO:0000256" key="4">
    <source>
        <dbReference type="ARBA" id="ARBA00022857"/>
    </source>
</evidence>
<keyword evidence="7" id="KW-0275">Fatty acid biosynthesis</keyword>
<dbReference type="HOGENOM" id="CLU_010194_2_1_0"/>
<keyword evidence="6" id="KW-0443">Lipid metabolism</keyword>
<dbReference type="PRINTS" id="PR00081">
    <property type="entry name" value="GDHRDH"/>
</dbReference>
<sequence length="274" mass="29114">MSNPSTSSKGTALITGASTGIGAVYADRLAKRGYDLILIARNGKLLNELAASLSAATGRKVEALPADLTNKADLRKIEERLKTDTSITTLINNAGFGGVSTLLDSNVDEMENMIELNITALLRLTKAVVPGLLERKNGAIINIASIVALNPELLNGVYSGTKAFVLNLTQSLHKEVSSKGIQLQAVLPGATASEFWDRAGVGGHQNLPSEIVMSSEEMVDASLVAFDRGELVTIPALPNIADWDKFEAARIALAPNLSHKHSAERYGVRETAKL</sequence>
<protein>
    <submittedName>
        <fullName evidence="9">Short-chain dehydrogenase/reductase SDR</fullName>
    </submittedName>
</protein>